<sequence length="80" mass="9047">MTSEQQRSTSIEETIKSQERELAITETLWDQVLTAFKGIQKELQEDARIRGMSNRYMTSMPSVAPRTGSVKPPDFSTAPK</sequence>
<gene>
    <name evidence="3" type="primary">CUNH12orf54</name>
</gene>
<evidence type="ECO:0000313" key="3">
    <source>
        <dbReference type="RefSeq" id="XP_040608729.1"/>
    </source>
</evidence>
<keyword evidence="2" id="KW-1185">Reference proteome</keyword>
<dbReference type="Pfam" id="PF15732">
    <property type="entry name" value="DUF4681"/>
    <property type="match status" value="1"/>
</dbReference>
<dbReference type="InterPro" id="IPR031465">
    <property type="entry name" value="DUF4681"/>
</dbReference>
<evidence type="ECO:0000313" key="2">
    <source>
        <dbReference type="Proteomes" id="UP000886700"/>
    </source>
</evidence>
<feature type="region of interest" description="Disordered" evidence="1">
    <location>
        <begin position="58"/>
        <end position="80"/>
    </location>
</feature>
<dbReference type="RefSeq" id="XP_040608729.1">
    <property type="nucleotide sequence ID" value="XM_040752795.1"/>
</dbReference>
<protein>
    <submittedName>
        <fullName evidence="3">Uncharacterized protein C12orf54 homolog</fullName>
    </submittedName>
</protein>
<organism evidence="2 3">
    <name type="scientific">Mesocricetus auratus</name>
    <name type="common">Golden hamster</name>
    <dbReference type="NCBI Taxonomy" id="10036"/>
    <lineage>
        <taxon>Eukaryota</taxon>
        <taxon>Metazoa</taxon>
        <taxon>Chordata</taxon>
        <taxon>Craniata</taxon>
        <taxon>Vertebrata</taxon>
        <taxon>Euteleostomi</taxon>
        <taxon>Mammalia</taxon>
        <taxon>Eutheria</taxon>
        <taxon>Euarchontoglires</taxon>
        <taxon>Glires</taxon>
        <taxon>Rodentia</taxon>
        <taxon>Myomorpha</taxon>
        <taxon>Muroidea</taxon>
        <taxon>Cricetidae</taxon>
        <taxon>Cricetinae</taxon>
        <taxon>Mesocricetus</taxon>
    </lineage>
</organism>
<evidence type="ECO:0000256" key="1">
    <source>
        <dbReference type="SAM" id="MobiDB-lite"/>
    </source>
</evidence>
<accession>A0ABM2Y1X5</accession>
<dbReference type="GeneID" id="121142657"/>
<reference evidence="3" key="1">
    <citation type="submission" date="2025-08" db="UniProtKB">
        <authorList>
            <consortium name="RefSeq"/>
        </authorList>
    </citation>
    <scope>IDENTIFICATION</scope>
    <source>
        <tissue evidence="3">Liver</tissue>
    </source>
</reference>
<dbReference type="Proteomes" id="UP000886700">
    <property type="component" value="Unplaced"/>
</dbReference>
<name>A0ABM2Y1X5_MESAU</name>
<proteinExistence type="predicted"/>